<evidence type="ECO:0000256" key="7">
    <source>
        <dbReference type="ARBA" id="ARBA00023160"/>
    </source>
</evidence>
<evidence type="ECO:0000256" key="3">
    <source>
        <dbReference type="ARBA" id="ARBA00022516"/>
    </source>
</evidence>
<keyword evidence="3" id="KW-0444">Lipid biosynthesis</keyword>
<name>F0VRC4_NEOCL</name>
<evidence type="ECO:0000256" key="6">
    <source>
        <dbReference type="ARBA" id="ARBA00023098"/>
    </source>
</evidence>
<dbReference type="SMR" id="F0VRC4"/>
<evidence type="ECO:0000256" key="2">
    <source>
        <dbReference type="ARBA" id="ARBA00009233"/>
    </source>
</evidence>
<gene>
    <name evidence="9" type="ORF">NCLIV_066970</name>
</gene>
<dbReference type="Proteomes" id="UP000007494">
    <property type="component" value="Chromosome XII"/>
</dbReference>
<dbReference type="RefSeq" id="XP_003886297.1">
    <property type="nucleotide sequence ID" value="XM_003886248.1"/>
</dbReference>
<sequence length="400" mass="42032">MVGFRRITLAAVVAGELAWVGPAETMAFTVPSASGAMPVTPQSARPSWSAARPNAFRSTAHSQSAVRPHSAFVTHAMETADATGTQHRAAGSAGEGTAQSAFAIDLTGKTAFVAGVADSQGYGWAIAKHLASAGARVALGTWPPVLGLFQKSLQSGRLDEDRKLPDGSLLEFAGVYALDAAFDKPEDVPQDVTKPLLETSRKGYLAASSNSAYSFVSLLQHFGPIMNEGGSAVTLSYLAAERVVPGKFLDPQKSILRESSQFQHCEYWSSALIPVGYGGGMSSAKAALESDTRTLAWEAGQKYGVRVNAISAGPLKSRAASAIGKSGEKTFIDYAIDYSYNNAPLRRDLYSDDVGGAALFLLSPLARAVSGVTLYVDNGLHAMGQAVDSRSMPPLQRPAE</sequence>
<dbReference type="PRINTS" id="PR00081">
    <property type="entry name" value="GDHRDH"/>
</dbReference>
<dbReference type="GeneID" id="13445495"/>
<dbReference type="FunCoup" id="F0VRC4">
    <property type="interactions" value="53"/>
</dbReference>
<dbReference type="EMBL" id="FR823393">
    <property type="protein sequence ID" value="CBZ56272.1"/>
    <property type="molecule type" value="Genomic_DNA"/>
</dbReference>
<comment type="pathway">
    <text evidence="1">Lipid metabolism.</text>
</comment>
<keyword evidence="10" id="KW-1185">Reference proteome</keyword>
<reference evidence="10" key="1">
    <citation type="journal article" date="2012" name="PLoS Pathog.">
        <title>Comparative genomics of the apicomplexan parasites Toxoplasma gondii and Neospora caninum: Coccidia differing in host range and transmission strategy.</title>
        <authorList>
            <person name="Reid A.J."/>
            <person name="Vermont S.J."/>
            <person name="Cotton J.A."/>
            <person name="Harris D."/>
            <person name="Hill-Cawthorne G.A."/>
            <person name="Konen-Waisman S."/>
            <person name="Latham S.M."/>
            <person name="Mourier T."/>
            <person name="Norton R."/>
            <person name="Quail M.A."/>
            <person name="Sanders M."/>
            <person name="Shanmugam D."/>
            <person name="Sohal A."/>
            <person name="Wasmuth J.D."/>
            <person name="Brunk B."/>
            <person name="Grigg M.E."/>
            <person name="Howard J.C."/>
            <person name="Parkinson J."/>
            <person name="Roos D.S."/>
            <person name="Trees A.J."/>
            <person name="Berriman M."/>
            <person name="Pain A."/>
            <person name="Wastling J.M."/>
        </authorList>
    </citation>
    <scope>NUCLEOTIDE SEQUENCE [LARGE SCALE GENOMIC DNA]</scope>
    <source>
        <strain evidence="10">Liverpool</strain>
    </source>
</reference>
<dbReference type="Gene3D" id="1.10.8.400">
    <property type="entry name" value="Enoyl acyl carrier protein reductase"/>
    <property type="match status" value="1"/>
</dbReference>
<dbReference type="OrthoDB" id="329430at2759"/>
<feature type="signal peptide" evidence="8">
    <location>
        <begin position="1"/>
        <end position="25"/>
    </location>
</feature>
<evidence type="ECO:0000256" key="4">
    <source>
        <dbReference type="ARBA" id="ARBA00022832"/>
    </source>
</evidence>
<accession>F0VRC4</accession>
<keyword evidence="5" id="KW-0560">Oxidoreductase</keyword>
<keyword evidence="8" id="KW-0732">Signal</keyword>
<dbReference type="PANTHER" id="PTHR43159">
    <property type="entry name" value="ENOYL-[ACYL-CARRIER-PROTEIN] REDUCTASE"/>
    <property type="match status" value="1"/>
</dbReference>
<protein>
    <submittedName>
        <fullName evidence="9">Putative enoyl-acyl carrier reductase</fullName>
    </submittedName>
</protein>
<keyword evidence="6" id="KW-0443">Lipid metabolism</keyword>
<dbReference type="SUPFAM" id="SSF51735">
    <property type="entry name" value="NAD(P)-binding Rossmann-fold domains"/>
    <property type="match status" value="1"/>
</dbReference>
<comment type="similarity">
    <text evidence="2">Belongs to the short-chain dehydrogenases/reductases (SDR) family. FabI subfamily.</text>
</comment>
<evidence type="ECO:0000256" key="5">
    <source>
        <dbReference type="ARBA" id="ARBA00023002"/>
    </source>
</evidence>
<dbReference type="Gene3D" id="3.40.50.720">
    <property type="entry name" value="NAD(P)-binding Rossmann-like Domain"/>
    <property type="match status" value="2"/>
</dbReference>
<keyword evidence="4" id="KW-0276">Fatty acid metabolism</keyword>
<feature type="chain" id="PRO_5003261374" evidence="8">
    <location>
        <begin position="26"/>
        <end position="400"/>
    </location>
</feature>
<dbReference type="InParanoid" id="F0VRC4"/>
<dbReference type="GO" id="GO:0006633">
    <property type="term" value="P:fatty acid biosynthetic process"/>
    <property type="evidence" value="ECO:0007669"/>
    <property type="project" value="UniProtKB-KW"/>
</dbReference>
<keyword evidence="7" id="KW-0275">Fatty acid biosynthesis</keyword>
<evidence type="ECO:0000313" key="9">
    <source>
        <dbReference type="EMBL" id="CBZ56272.1"/>
    </source>
</evidence>
<dbReference type="GO" id="GO:0004318">
    <property type="term" value="F:enoyl-[acyl-carrier-protein] reductase (NADH) activity"/>
    <property type="evidence" value="ECO:0007669"/>
    <property type="project" value="InterPro"/>
</dbReference>
<dbReference type="PANTHER" id="PTHR43159:SF2">
    <property type="entry name" value="ENOYL-[ACYL-CARRIER-PROTEIN] REDUCTASE [NADH], CHLOROPLASTIC"/>
    <property type="match status" value="1"/>
</dbReference>
<dbReference type="Pfam" id="PF13561">
    <property type="entry name" value="adh_short_C2"/>
    <property type="match status" value="2"/>
</dbReference>
<dbReference type="InterPro" id="IPR014358">
    <property type="entry name" value="Enoyl-ACP_Rdtase_NADH"/>
</dbReference>
<organism evidence="9 10">
    <name type="scientific">Neospora caninum (strain Liverpool)</name>
    <dbReference type="NCBI Taxonomy" id="572307"/>
    <lineage>
        <taxon>Eukaryota</taxon>
        <taxon>Sar</taxon>
        <taxon>Alveolata</taxon>
        <taxon>Apicomplexa</taxon>
        <taxon>Conoidasida</taxon>
        <taxon>Coccidia</taxon>
        <taxon>Eucoccidiorida</taxon>
        <taxon>Eimeriorina</taxon>
        <taxon>Sarcocystidae</taxon>
        <taxon>Neospora</taxon>
    </lineage>
</organism>
<dbReference type="VEuPathDB" id="ToxoDB:NCLIV_066970"/>
<evidence type="ECO:0000256" key="8">
    <source>
        <dbReference type="SAM" id="SignalP"/>
    </source>
</evidence>
<evidence type="ECO:0000256" key="1">
    <source>
        <dbReference type="ARBA" id="ARBA00005189"/>
    </source>
</evidence>
<dbReference type="eggNOG" id="KOG0725">
    <property type="taxonomic scope" value="Eukaryota"/>
</dbReference>
<dbReference type="InterPro" id="IPR002347">
    <property type="entry name" value="SDR_fam"/>
</dbReference>
<dbReference type="AlphaFoldDB" id="F0VRC4"/>
<dbReference type="OMA" id="GLNIMFG"/>
<evidence type="ECO:0000313" key="10">
    <source>
        <dbReference type="Proteomes" id="UP000007494"/>
    </source>
</evidence>
<dbReference type="InterPro" id="IPR036291">
    <property type="entry name" value="NAD(P)-bd_dom_sf"/>
</dbReference>
<proteinExistence type="inferred from homology"/>